<proteinExistence type="predicted"/>
<keyword evidence="2" id="KW-1185">Reference proteome</keyword>
<evidence type="ECO:0008006" key="3">
    <source>
        <dbReference type="Google" id="ProtNLM"/>
    </source>
</evidence>
<dbReference type="eggNOG" id="COG3567">
    <property type="taxonomic scope" value="Bacteria"/>
</dbReference>
<gene>
    <name evidence="1" type="ordered locus">Dtox_4229</name>
</gene>
<dbReference type="AlphaFoldDB" id="C8VZF1"/>
<accession>C8VZF1</accession>
<evidence type="ECO:0000313" key="1">
    <source>
        <dbReference type="EMBL" id="ACV64896.1"/>
    </source>
</evidence>
<dbReference type="STRING" id="485916.Dtox_4229"/>
<evidence type="ECO:0000313" key="2">
    <source>
        <dbReference type="Proteomes" id="UP000002217"/>
    </source>
</evidence>
<dbReference type="InterPro" id="IPR021145">
    <property type="entry name" value="Portal_protein_SPP1_Gp6-like"/>
</dbReference>
<reference evidence="1 2" key="1">
    <citation type="journal article" date="2009" name="Stand. Genomic Sci.">
        <title>Complete genome sequence of Desulfotomaculum acetoxidans type strain (5575).</title>
        <authorList>
            <person name="Spring S."/>
            <person name="Lapidus A."/>
            <person name="Schroder M."/>
            <person name="Gleim D."/>
            <person name="Sims D."/>
            <person name="Meincke L."/>
            <person name="Glavina Del Rio T."/>
            <person name="Tice H."/>
            <person name="Copeland A."/>
            <person name="Cheng J.F."/>
            <person name="Lucas S."/>
            <person name="Chen F."/>
            <person name="Nolan M."/>
            <person name="Bruce D."/>
            <person name="Goodwin L."/>
            <person name="Pitluck S."/>
            <person name="Ivanova N."/>
            <person name="Mavromatis K."/>
            <person name="Mikhailova N."/>
            <person name="Pati A."/>
            <person name="Chen A."/>
            <person name="Palaniappan K."/>
            <person name="Land M."/>
            <person name="Hauser L."/>
            <person name="Chang Y.J."/>
            <person name="Jeffries C.D."/>
            <person name="Chain P."/>
            <person name="Saunders E."/>
            <person name="Brettin T."/>
            <person name="Detter J.C."/>
            <person name="Goker M."/>
            <person name="Bristow J."/>
            <person name="Eisen J.A."/>
            <person name="Markowitz V."/>
            <person name="Hugenholtz P."/>
            <person name="Kyrpides N.C."/>
            <person name="Klenk H.P."/>
            <person name="Han C."/>
        </authorList>
    </citation>
    <scope>NUCLEOTIDE SEQUENCE [LARGE SCALE GENOMIC DNA]</scope>
    <source>
        <strain evidence="2">ATCC 49208 / DSM 771 / VKM B-1644</strain>
    </source>
</reference>
<dbReference type="EMBL" id="CP001720">
    <property type="protein sequence ID" value="ACV64896.1"/>
    <property type="molecule type" value="Genomic_DNA"/>
</dbReference>
<name>C8VZF1_DESAS</name>
<dbReference type="HOGENOM" id="CLU_536104_0_0_9"/>
<dbReference type="Proteomes" id="UP000002217">
    <property type="component" value="Chromosome"/>
</dbReference>
<dbReference type="OrthoDB" id="2498461at2"/>
<sequence>MKKATWLKRAVGEISKLRNVFSMFTSYWALRVGSYFSAYKLDSSRVDYAKARALYENTDDKYKLGAGFARNIINTTVGFMGVPRFQSVDDTAQDVLDNFFSNNTSRMLHVHRNTLRDGDWFVWLTREENQEQTLYPEQKVRLVFNMLPPEQVVQVIRDPLNNNLVREYVIQAAHDWLDDQDNAKRSLVSQRISATKRIIQITGDIPQDQAAYMEEDNPWGFIPIVHFKNEGDDTREFGQSDLEPIEPFFKAYHDVLLHALQGSKMHSTPRLKFKLKDIAGFLRNNFGVTDPYAFASQGGTISLDGHEFFLFSEDEDAEFIEVKSAIGDATQLLQFLFYCIVDASETPEFAFGVHTPSSLSSVKEQMPILVRKIARKREQFTESWQRLARMVLAMTAMAGNKKAGSYATVLEWDEVNPRDEKEVAEVLDKVTTALKTAMEAEIISEEAAVEFLKQYINTMNNYINDDPEIPGEREKLMRTKLQKMRLEDSQFLDEQKAKIDKELAGGNQ</sequence>
<protein>
    <recommendedName>
        <fullName evidence="3">Phage portal protein, SPP1 Gp6-like</fullName>
    </recommendedName>
</protein>
<organism evidence="1 2">
    <name type="scientific">Desulfofarcimen acetoxidans (strain ATCC 49208 / DSM 771 / KCTC 5769 / VKM B-1644 / 5575)</name>
    <name type="common">Desulfotomaculum acetoxidans</name>
    <dbReference type="NCBI Taxonomy" id="485916"/>
    <lineage>
        <taxon>Bacteria</taxon>
        <taxon>Bacillati</taxon>
        <taxon>Bacillota</taxon>
        <taxon>Clostridia</taxon>
        <taxon>Eubacteriales</taxon>
        <taxon>Peptococcaceae</taxon>
        <taxon>Desulfofarcimen</taxon>
    </lineage>
</organism>
<dbReference type="Pfam" id="PF05133">
    <property type="entry name" value="SPP1_portal"/>
    <property type="match status" value="1"/>
</dbReference>
<dbReference type="KEGG" id="dae:Dtox_4229"/>
<dbReference type="RefSeq" id="WP_015759566.1">
    <property type="nucleotide sequence ID" value="NC_013216.1"/>
</dbReference>